<sequence length="223" mass="24223">MPQQDDAEKATAAPRDYTSEKGSQIDEKRQKAAENDLIQSWMSRLQLISVITTFFATLEAQLLGSITPTESEPTTQLQIVACTVLAGAFAIHLSGAILAFLSSFFLVGYRIKEVTEEEFQSEAEGRPSLESTRSSNLILRSLWTTTGSPHLEQIGPFRGGPPMRLLEHCHTLCMWFSVTGFALALAGGICYSWVRLPQSASILASICLGICWIAGAGAVLVVL</sequence>
<keyword evidence="2" id="KW-0472">Membrane</keyword>
<keyword evidence="2" id="KW-1133">Transmembrane helix</keyword>
<reference evidence="3 4" key="1">
    <citation type="journal article" date="2021" name="Environ. Microbiol.">
        <title>Gene family expansions and transcriptome signatures uncover fungal adaptations to wood decay.</title>
        <authorList>
            <person name="Hage H."/>
            <person name="Miyauchi S."/>
            <person name="Viragh M."/>
            <person name="Drula E."/>
            <person name="Min B."/>
            <person name="Chaduli D."/>
            <person name="Navarro D."/>
            <person name="Favel A."/>
            <person name="Norest M."/>
            <person name="Lesage-Meessen L."/>
            <person name="Balint B."/>
            <person name="Merenyi Z."/>
            <person name="de Eugenio L."/>
            <person name="Morin E."/>
            <person name="Martinez A.T."/>
            <person name="Baldrian P."/>
            <person name="Stursova M."/>
            <person name="Martinez M.J."/>
            <person name="Novotny C."/>
            <person name="Magnuson J.K."/>
            <person name="Spatafora J.W."/>
            <person name="Maurice S."/>
            <person name="Pangilinan J."/>
            <person name="Andreopoulos W."/>
            <person name="LaButti K."/>
            <person name="Hundley H."/>
            <person name="Na H."/>
            <person name="Kuo A."/>
            <person name="Barry K."/>
            <person name="Lipzen A."/>
            <person name="Henrissat B."/>
            <person name="Riley R."/>
            <person name="Ahrendt S."/>
            <person name="Nagy L.G."/>
            <person name="Grigoriev I.V."/>
            <person name="Martin F."/>
            <person name="Rosso M.N."/>
        </authorList>
    </citation>
    <scope>NUCLEOTIDE SEQUENCE [LARGE SCALE GENOMIC DNA]</scope>
    <source>
        <strain evidence="3 4">CIRM-BRFM 1785</strain>
    </source>
</reference>
<dbReference type="EMBL" id="JADCUA010000016">
    <property type="protein sequence ID" value="KAH9834114.1"/>
    <property type="molecule type" value="Genomic_DNA"/>
</dbReference>
<keyword evidence="4" id="KW-1185">Reference proteome</keyword>
<accession>A0ABQ8KAD9</accession>
<feature type="transmembrane region" description="Helical" evidence="2">
    <location>
        <begin position="47"/>
        <end position="66"/>
    </location>
</feature>
<comment type="caution">
    <text evidence="3">The sequence shown here is derived from an EMBL/GenBank/DDBJ whole genome shotgun (WGS) entry which is preliminary data.</text>
</comment>
<feature type="transmembrane region" description="Helical" evidence="2">
    <location>
        <begin position="200"/>
        <end position="222"/>
    </location>
</feature>
<name>A0ABQ8KAD9_9APHY</name>
<evidence type="ECO:0000256" key="2">
    <source>
        <dbReference type="SAM" id="Phobius"/>
    </source>
</evidence>
<proteinExistence type="predicted"/>
<protein>
    <submittedName>
        <fullName evidence="3">Uncharacterized protein</fullName>
    </submittedName>
</protein>
<organism evidence="3 4">
    <name type="scientific">Rhodofomes roseus</name>
    <dbReference type="NCBI Taxonomy" id="34475"/>
    <lineage>
        <taxon>Eukaryota</taxon>
        <taxon>Fungi</taxon>
        <taxon>Dikarya</taxon>
        <taxon>Basidiomycota</taxon>
        <taxon>Agaricomycotina</taxon>
        <taxon>Agaricomycetes</taxon>
        <taxon>Polyporales</taxon>
        <taxon>Rhodofomes</taxon>
    </lineage>
</organism>
<evidence type="ECO:0000313" key="3">
    <source>
        <dbReference type="EMBL" id="KAH9834114.1"/>
    </source>
</evidence>
<dbReference type="GeneID" id="71997416"/>
<evidence type="ECO:0000313" key="4">
    <source>
        <dbReference type="Proteomes" id="UP000814176"/>
    </source>
</evidence>
<dbReference type="RefSeq" id="XP_047776770.1">
    <property type="nucleotide sequence ID" value="XM_047916684.1"/>
</dbReference>
<gene>
    <name evidence="3" type="ORF">C8Q71DRAFT_161276</name>
</gene>
<feature type="transmembrane region" description="Helical" evidence="2">
    <location>
        <begin position="78"/>
        <end position="107"/>
    </location>
</feature>
<feature type="transmembrane region" description="Helical" evidence="2">
    <location>
        <begin position="172"/>
        <end position="194"/>
    </location>
</feature>
<evidence type="ECO:0000256" key="1">
    <source>
        <dbReference type="SAM" id="MobiDB-lite"/>
    </source>
</evidence>
<keyword evidence="2" id="KW-0812">Transmembrane</keyword>
<feature type="region of interest" description="Disordered" evidence="1">
    <location>
        <begin position="1"/>
        <end position="29"/>
    </location>
</feature>
<feature type="compositionally biased region" description="Basic and acidic residues" evidence="1">
    <location>
        <begin position="17"/>
        <end position="29"/>
    </location>
</feature>
<dbReference type="Proteomes" id="UP000814176">
    <property type="component" value="Unassembled WGS sequence"/>
</dbReference>